<comment type="caution">
    <text evidence="2">The sequence shown here is derived from an EMBL/GenBank/DDBJ whole genome shotgun (WGS) entry which is preliminary data.</text>
</comment>
<dbReference type="EMBL" id="CAJVPS010001193">
    <property type="protein sequence ID" value="CAG8528662.1"/>
    <property type="molecule type" value="Genomic_DNA"/>
</dbReference>
<protein>
    <submittedName>
        <fullName evidence="2">10270_t:CDS:1</fullName>
    </submittedName>
</protein>
<reference evidence="2" key="1">
    <citation type="submission" date="2021-06" db="EMBL/GenBank/DDBJ databases">
        <authorList>
            <person name="Kallberg Y."/>
            <person name="Tangrot J."/>
            <person name="Rosling A."/>
        </authorList>
    </citation>
    <scope>NUCLEOTIDE SEQUENCE</scope>
    <source>
        <strain evidence="2">FL130A</strain>
    </source>
</reference>
<evidence type="ECO:0000313" key="2">
    <source>
        <dbReference type="EMBL" id="CAG8528662.1"/>
    </source>
</evidence>
<evidence type="ECO:0000313" key="3">
    <source>
        <dbReference type="Proteomes" id="UP000789508"/>
    </source>
</evidence>
<dbReference type="Proteomes" id="UP000789508">
    <property type="component" value="Unassembled WGS sequence"/>
</dbReference>
<name>A0A9N9AGX5_9GLOM</name>
<feature type="chain" id="PRO_5040112251" evidence="1">
    <location>
        <begin position="16"/>
        <end position="144"/>
    </location>
</feature>
<dbReference type="AlphaFoldDB" id="A0A9N9AGX5"/>
<keyword evidence="3" id="KW-1185">Reference proteome</keyword>
<evidence type="ECO:0000256" key="1">
    <source>
        <dbReference type="SAM" id="SignalP"/>
    </source>
</evidence>
<feature type="signal peptide" evidence="1">
    <location>
        <begin position="1"/>
        <end position="15"/>
    </location>
</feature>
<dbReference type="OrthoDB" id="10478335at2759"/>
<proteinExistence type="predicted"/>
<accession>A0A9N9AGX5</accession>
<organism evidence="2 3">
    <name type="scientific">Ambispora leptoticha</name>
    <dbReference type="NCBI Taxonomy" id="144679"/>
    <lineage>
        <taxon>Eukaryota</taxon>
        <taxon>Fungi</taxon>
        <taxon>Fungi incertae sedis</taxon>
        <taxon>Mucoromycota</taxon>
        <taxon>Glomeromycotina</taxon>
        <taxon>Glomeromycetes</taxon>
        <taxon>Archaeosporales</taxon>
        <taxon>Ambisporaceae</taxon>
        <taxon>Ambispora</taxon>
    </lineage>
</organism>
<gene>
    <name evidence="2" type="ORF">ALEPTO_LOCUS4829</name>
</gene>
<sequence length="144" mass="16222">MTILTTTCIISLIIAAVVGPSALTVYHCRKNRKARKIDFEYGNKLVLRRGGDENVREFVVAAPTTPTSSNDQQESETSTLNVYTALDTDSIETVSPFPAVEWHAEGKYFAWWEAEDALPPKEEPPKSPWWMQNPNYFWNSGLGL</sequence>
<keyword evidence="1" id="KW-0732">Signal</keyword>